<dbReference type="InterPro" id="IPR020556">
    <property type="entry name" value="Amidase_CS"/>
</dbReference>
<evidence type="ECO:0000313" key="7">
    <source>
        <dbReference type="Proteomes" id="UP001176517"/>
    </source>
</evidence>
<gene>
    <name evidence="6" type="ORF">OC846_004266</name>
</gene>
<name>A0AAN6JT05_9BASI</name>
<dbReference type="InterPro" id="IPR023631">
    <property type="entry name" value="Amidase_dom"/>
</dbReference>
<evidence type="ECO:0000256" key="2">
    <source>
        <dbReference type="ARBA" id="ARBA00009199"/>
    </source>
</evidence>
<comment type="similarity">
    <text evidence="2">Belongs to the amidase family.</text>
</comment>
<proteinExistence type="inferred from homology"/>
<dbReference type="AlphaFoldDB" id="A0AAN6JT05"/>
<comment type="caution">
    <text evidence="6">The sequence shown here is derived from an EMBL/GenBank/DDBJ whole genome shotgun (WGS) entry which is preliminary data.</text>
</comment>
<dbReference type="PROSITE" id="PS00571">
    <property type="entry name" value="AMIDASES"/>
    <property type="match status" value="1"/>
</dbReference>
<dbReference type="EMBL" id="JAPDMZ010000123">
    <property type="protein sequence ID" value="KAK0548995.1"/>
    <property type="molecule type" value="Genomic_DNA"/>
</dbReference>
<organism evidence="6 7">
    <name type="scientific">Tilletia horrida</name>
    <dbReference type="NCBI Taxonomy" id="155126"/>
    <lineage>
        <taxon>Eukaryota</taxon>
        <taxon>Fungi</taxon>
        <taxon>Dikarya</taxon>
        <taxon>Basidiomycota</taxon>
        <taxon>Ustilaginomycotina</taxon>
        <taxon>Exobasidiomycetes</taxon>
        <taxon>Tilletiales</taxon>
        <taxon>Tilletiaceae</taxon>
        <taxon>Tilletia</taxon>
    </lineage>
</organism>
<dbReference type="Pfam" id="PF01425">
    <property type="entry name" value="Amidase"/>
    <property type="match status" value="1"/>
</dbReference>
<feature type="domain" description="Amidase" evidence="5">
    <location>
        <begin position="77"/>
        <end position="611"/>
    </location>
</feature>
<accession>A0AAN6JT05</accession>
<dbReference type="SUPFAM" id="SSF75304">
    <property type="entry name" value="Amidase signature (AS) enzymes"/>
    <property type="match status" value="1"/>
</dbReference>
<sequence>MASLLNLIPSPSLSRAKKSHIAARDAALTTRLSIEESAGGEDLHAVSLGSNDVDILSADIASLTSGIQHGKWTATDILTVYIRSARRAQARLNCLTEVLFESAIEKAAKLDAHFAATKTLIGPLHGVPISLKDHIPAKGSKATLGFSSWIAHPPSRKNATIVNVLEHLGAVPFVKTHIPQTMIAFESQTPLFGTTKNPYLLGHTSGGSSGGEGALLAADGSVVGVGSDIGGSLRIPAGYCGIYTLKPTDGRWTKQNLVKYSVGFTGINSVIGPMGRTAADVQLVFNSVVAALQPPPPSAGIEAGVEYDKLMKELDFEGPTPAPIRPGWEDPLAFAKARGRKLRIGYIYTDGFVKTSPACLRAVHESVEALRAKLGLDLELVRVPASKVRGVEGFNIFSAILGASGHYAKTAHIRPGREWPIRPIWMTVYLTRFPRFMHWFLAFIVKWVLWDRRISQIVRSIGMKSTIEYEGWIERKADFIGRWNEEVWEGMKVDAILAPVHATPAVAHNATGDLSMISSGTTLYNLMDNAVATLTVTRVDSSLDSHRPPQSKSPKAAAAWRRWKEDDEVQRECSGFINYNLYSRGRYDAKKMHGLPVGVQVIARPHAEETALGVMRLLDDALPKPAERGGRWNVDGKTAKPANGFGPGTYTAAVYGTGKK</sequence>
<evidence type="ECO:0000256" key="1">
    <source>
        <dbReference type="ARBA" id="ARBA00001311"/>
    </source>
</evidence>
<dbReference type="Proteomes" id="UP001176517">
    <property type="component" value="Unassembled WGS sequence"/>
</dbReference>
<evidence type="ECO:0000259" key="5">
    <source>
        <dbReference type="Pfam" id="PF01425"/>
    </source>
</evidence>
<dbReference type="EC" id="3.5.1.4" evidence="3"/>
<comment type="catalytic activity">
    <reaction evidence="1">
        <text>a monocarboxylic acid amide + H2O = a monocarboxylate + NH4(+)</text>
        <dbReference type="Rhea" id="RHEA:12020"/>
        <dbReference type="ChEBI" id="CHEBI:15377"/>
        <dbReference type="ChEBI" id="CHEBI:28938"/>
        <dbReference type="ChEBI" id="CHEBI:35757"/>
        <dbReference type="ChEBI" id="CHEBI:83628"/>
        <dbReference type="EC" id="3.5.1.4"/>
    </reaction>
</comment>
<keyword evidence="4" id="KW-0378">Hydrolase</keyword>
<protein>
    <recommendedName>
        <fullName evidence="3">amidase</fullName>
        <ecNumber evidence="3">3.5.1.4</ecNumber>
    </recommendedName>
</protein>
<evidence type="ECO:0000256" key="4">
    <source>
        <dbReference type="ARBA" id="ARBA00022801"/>
    </source>
</evidence>
<dbReference type="PANTHER" id="PTHR46072:SF11">
    <property type="entry name" value="AMIDASE-RELATED"/>
    <property type="match status" value="1"/>
</dbReference>
<dbReference type="GO" id="GO:0004040">
    <property type="term" value="F:amidase activity"/>
    <property type="evidence" value="ECO:0007669"/>
    <property type="project" value="UniProtKB-EC"/>
</dbReference>
<keyword evidence="7" id="KW-1185">Reference proteome</keyword>
<reference evidence="6" key="1">
    <citation type="journal article" date="2023" name="PhytoFront">
        <title>Draft Genome Resources of Seven Strains of Tilletia horrida, Causal Agent of Kernel Smut of Rice.</title>
        <authorList>
            <person name="Khanal S."/>
            <person name="Antony Babu S."/>
            <person name="Zhou X.G."/>
        </authorList>
    </citation>
    <scope>NUCLEOTIDE SEQUENCE</scope>
    <source>
        <strain evidence="6">TX6</strain>
    </source>
</reference>
<evidence type="ECO:0000313" key="6">
    <source>
        <dbReference type="EMBL" id="KAK0548995.1"/>
    </source>
</evidence>
<evidence type="ECO:0000256" key="3">
    <source>
        <dbReference type="ARBA" id="ARBA00012922"/>
    </source>
</evidence>
<dbReference type="InterPro" id="IPR036928">
    <property type="entry name" value="AS_sf"/>
</dbReference>
<dbReference type="PANTHER" id="PTHR46072">
    <property type="entry name" value="AMIDASE-RELATED-RELATED"/>
    <property type="match status" value="1"/>
</dbReference>
<dbReference type="Gene3D" id="3.90.1300.10">
    <property type="entry name" value="Amidase signature (AS) domain"/>
    <property type="match status" value="1"/>
</dbReference>